<name>A0ABT0PHI1_9GAMM</name>
<dbReference type="InterPro" id="IPR043128">
    <property type="entry name" value="Rev_trsase/Diguanyl_cyclase"/>
</dbReference>
<dbReference type="InterPro" id="IPR017961">
    <property type="entry name" value="DNA_pol_Y-fam_little_finger"/>
</dbReference>
<evidence type="ECO:0000256" key="7">
    <source>
        <dbReference type="ARBA" id="ARBA00022705"/>
    </source>
</evidence>
<dbReference type="Gene3D" id="3.30.1490.100">
    <property type="entry name" value="DNA polymerase, Y-family, little finger domain"/>
    <property type="match status" value="1"/>
</dbReference>
<dbReference type="PROSITE" id="PS50173">
    <property type="entry name" value="UMUC"/>
    <property type="match status" value="1"/>
</dbReference>
<keyword evidence="11 15" id="KW-0239">DNA-directed DNA polymerase</keyword>
<comment type="cofactor">
    <cofactor evidence="15">
        <name>Mg(2+)</name>
        <dbReference type="ChEBI" id="CHEBI:18420"/>
    </cofactor>
    <text evidence="15">Binds 2 magnesium ions per subunit.</text>
</comment>
<evidence type="ECO:0000256" key="14">
    <source>
        <dbReference type="ARBA" id="ARBA00049244"/>
    </source>
</evidence>
<feature type="active site" evidence="15">
    <location>
        <position position="108"/>
    </location>
</feature>
<evidence type="ECO:0000256" key="1">
    <source>
        <dbReference type="ARBA" id="ARBA00004496"/>
    </source>
</evidence>
<keyword evidence="6 15" id="KW-0548">Nucleotidyltransferase</keyword>
<evidence type="ECO:0000256" key="13">
    <source>
        <dbReference type="ARBA" id="ARBA00023204"/>
    </source>
</evidence>
<dbReference type="Gene3D" id="1.10.150.20">
    <property type="entry name" value="5' to 3' exonuclease, C-terminal subdomain"/>
    <property type="match status" value="1"/>
</dbReference>
<evidence type="ECO:0000256" key="15">
    <source>
        <dbReference type="HAMAP-Rule" id="MF_01113"/>
    </source>
</evidence>
<dbReference type="SUPFAM" id="SSF100879">
    <property type="entry name" value="Lesion bypass DNA polymerase (Y-family), little finger domain"/>
    <property type="match status" value="1"/>
</dbReference>
<dbReference type="Pfam" id="PF21999">
    <property type="entry name" value="IMS_HHH_1"/>
    <property type="match status" value="1"/>
</dbReference>
<evidence type="ECO:0000313" key="17">
    <source>
        <dbReference type="EMBL" id="MCL6270706.1"/>
    </source>
</evidence>
<dbReference type="PANTHER" id="PTHR11076:SF33">
    <property type="entry name" value="DNA POLYMERASE KAPPA"/>
    <property type="match status" value="1"/>
</dbReference>
<comment type="similarity">
    <text evidence="2 15">Belongs to the DNA polymerase type-Y family.</text>
</comment>
<organism evidence="17 18">
    <name type="scientific">Parendozoicomonas callyspongiae</name>
    <dbReference type="NCBI Taxonomy" id="2942213"/>
    <lineage>
        <taxon>Bacteria</taxon>
        <taxon>Pseudomonadati</taxon>
        <taxon>Pseudomonadota</taxon>
        <taxon>Gammaproteobacteria</taxon>
        <taxon>Oceanospirillales</taxon>
        <taxon>Endozoicomonadaceae</taxon>
        <taxon>Parendozoicomonas</taxon>
    </lineage>
</organism>
<dbReference type="CDD" id="cd03586">
    <property type="entry name" value="PolY_Pol_IV_kappa"/>
    <property type="match status" value="1"/>
</dbReference>
<evidence type="ECO:0000256" key="5">
    <source>
        <dbReference type="ARBA" id="ARBA00022679"/>
    </source>
</evidence>
<dbReference type="Pfam" id="PF00817">
    <property type="entry name" value="IMS"/>
    <property type="match status" value="1"/>
</dbReference>
<keyword evidence="18" id="KW-1185">Reference proteome</keyword>
<dbReference type="HAMAP" id="MF_01113">
    <property type="entry name" value="DNApol_IV"/>
    <property type="match status" value="1"/>
</dbReference>
<accession>A0ABT0PHI1</accession>
<comment type="catalytic activity">
    <reaction evidence="14 15">
        <text>DNA(n) + a 2'-deoxyribonucleoside 5'-triphosphate = DNA(n+1) + diphosphate</text>
        <dbReference type="Rhea" id="RHEA:22508"/>
        <dbReference type="Rhea" id="RHEA-COMP:17339"/>
        <dbReference type="Rhea" id="RHEA-COMP:17340"/>
        <dbReference type="ChEBI" id="CHEBI:33019"/>
        <dbReference type="ChEBI" id="CHEBI:61560"/>
        <dbReference type="ChEBI" id="CHEBI:173112"/>
        <dbReference type="EC" id="2.7.7.7"/>
    </reaction>
</comment>
<dbReference type="Pfam" id="PF11799">
    <property type="entry name" value="IMS_C"/>
    <property type="match status" value="1"/>
</dbReference>
<dbReference type="RefSeq" id="WP_249699973.1">
    <property type="nucleotide sequence ID" value="NZ_JAMFLX010000015.1"/>
</dbReference>
<dbReference type="EMBL" id="JAMFLX010000015">
    <property type="protein sequence ID" value="MCL6270706.1"/>
    <property type="molecule type" value="Genomic_DNA"/>
</dbReference>
<dbReference type="Gene3D" id="3.40.1170.60">
    <property type="match status" value="1"/>
</dbReference>
<proteinExistence type="inferred from homology"/>
<gene>
    <name evidence="15 17" type="primary">dinB</name>
    <name evidence="17" type="ORF">M3P05_12305</name>
</gene>
<comment type="subunit">
    <text evidence="15">Monomer.</text>
</comment>
<comment type="caution">
    <text evidence="17">The sequence shown here is derived from an EMBL/GenBank/DDBJ whole genome shotgun (WGS) entry which is preliminary data.</text>
</comment>
<dbReference type="InterPro" id="IPR001126">
    <property type="entry name" value="UmuC"/>
</dbReference>
<keyword evidence="3 15" id="KW-0515">Mutator protein</keyword>
<evidence type="ECO:0000256" key="6">
    <source>
        <dbReference type="ARBA" id="ARBA00022695"/>
    </source>
</evidence>
<dbReference type="SUPFAM" id="SSF56672">
    <property type="entry name" value="DNA/RNA polymerases"/>
    <property type="match status" value="1"/>
</dbReference>
<dbReference type="InterPro" id="IPR050116">
    <property type="entry name" value="DNA_polymerase-Y"/>
</dbReference>
<evidence type="ECO:0000259" key="16">
    <source>
        <dbReference type="PROSITE" id="PS50173"/>
    </source>
</evidence>
<dbReference type="InterPro" id="IPR053848">
    <property type="entry name" value="IMS_HHH_1"/>
</dbReference>
<dbReference type="InterPro" id="IPR036775">
    <property type="entry name" value="DNA_pol_Y-fam_lit_finger_sf"/>
</dbReference>
<keyword evidence="7 15" id="KW-0235">DNA replication</keyword>
<reference evidence="17 18" key="1">
    <citation type="submission" date="2022-05" db="EMBL/GenBank/DDBJ databases">
        <authorList>
            <person name="Park J.-S."/>
        </authorList>
    </citation>
    <scope>NUCLEOTIDE SEQUENCE [LARGE SCALE GENOMIC DNA]</scope>
    <source>
        <strain evidence="17 18">2012CJ34-2</strain>
    </source>
</reference>
<feature type="binding site" evidence="15">
    <location>
        <position position="107"/>
    </location>
    <ligand>
        <name>Mg(2+)</name>
        <dbReference type="ChEBI" id="CHEBI:18420"/>
    </ligand>
</feature>
<dbReference type="Proteomes" id="UP001203338">
    <property type="component" value="Unassembled WGS sequence"/>
</dbReference>
<evidence type="ECO:0000256" key="3">
    <source>
        <dbReference type="ARBA" id="ARBA00022457"/>
    </source>
</evidence>
<keyword evidence="10 15" id="KW-0460">Magnesium</keyword>
<dbReference type="Gene3D" id="3.30.70.270">
    <property type="match status" value="1"/>
</dbReference>
<protein>
    <recommendedName>
        <fullName evidence="15">DNA polymerase IV</fullName>
        <shortName evidence="15">Pol IV</shortName>
        <ecNumber evidence="15">2.7.7.7</ecNumber>
    </recommendedName>
</protein>
<evidence type="ECO:0000256" key="9">
    <source>
        <dbReference type="ARBA" id="ARBA00022763"/>
    </source>
</evidence>
<comment type="function">
    <text evidence="15">Poorly processive, error-prone DNA polymerase involved in untargeted mutagenesis. Copies undamaged DNA at stalled replication forks, which arise in vivo from mismatched or misaligned primer ends. These misaligned primers can be extended by PolIV. Exhibits no 3'-5' exonuclease (proofreading) activity. May be involved in translesional synthesis, in conjunction with the beta clamp from PolIII.</text>
</comment>
<keyword evidence="12 15" id="KW-0238">DNA-binding</keyword>
<keyword evidence="5 15" id="KW-0808">Transferase</keyword>
<dbReference type="InterPro" id="IPR022880">
    <property type="entry name" value="DNApol_IV"/>
</dbReference>
<dbReference type="GO" id="GO:0003887">
    <property type="term" value="F:DNA-directed DNA polymerase activity"/>
    <property type="evidence" value="ECO:0007669"/>
    <property type="project" value="UniProtKB-EC"/>
</dbReference>
<evidence type="ECO:0000256" key="10">
    <source>
        <dbReference type="ARBA" id="ARBA00022842"/>
    </source>
</evidence>
<dbReference type="InterPro" id="IPR043502">
    <property type="entry name" value="DNA/RNA_pol_sf"/>
</dbReference>
<evidence type="ECO:0000256" key="4">
    <source>
        <dbReference type="ARBA" id="ARBA00022490"/>
    </source>
</evidence>
<evidence type="ECO:0000256" key="11">
    <source>
        <dbReference type="ARBA" id="ARBA00022932"/>
    </source>
</evidence>
<feature type="binding site" evidence="15">
    <location>
        <position position="12"/>
    </location>
    <ligand>
        <name>Mg(2+)</name>
        <dbReference type="ChEBI" id="CHEBI:18420"/>
    </ligand>
</feature>
<sequence>MSFSQRKIIHVDCDCFYAAVEIRENPRLRGRPVAVGGTPERRGVIATCNYEAREYGVHSAMASARAVKLCPDLEILRPKFDLYKEVSRELHQIFSDYTGLIEPLSLDEAFLDVSNSSRCHGSATLMAREIKARAKEKTGITVSAGVAPNKFLAKVASDWNKPDGLMVITPDMVDEFVAALPVKKLFGVGKATAKRMGKLGIETCGDVRNWSLIELTRKFGIFGERLYQLSRGIDDRPVVTNYRRKSLSLEHTYNEDLPDRDAVIAKVPLLVDELVERYQRIKDEYAITKRFVKVKFADFTQTTMEEPMGQSDSGPFDVQAFHRLMETAWERAEKPVRLLGAGVRLRDLKNNDNAQQLDLFPGRKQTEAGNEKWSV</sequence>
<dbReference type="NCBIfam" id="NF002677">
    <property type="entry name" value="PRK02406.1"/>
    <property type="match status" value="1"/>
</dbReference>
<evidence type="ECO:0000256" key="8">
    <source>
        <dbReference type="ARBA" id="ARBA00022723"/>
    </source>
</evidence>
<keyword evidence="4 15" id="KW-0963">Cytoplasm</keyword>
<keyword evidence="8 15" id="KW-0479">Metal-binding</keyword>
<keyword evidence="9 15" id="KW-0227">DNA damage</keyword>
<keyword evidence="13 15" id="KW-0234">DNA repair</keyword>
<evidence type="ECO:0000256" key="12">
    <source>
        <dbReference type="ARBA" id="ARBA00023125"/>
    </source>
</evidence>
<dbReference type="PANTHER" id="PTHR11076">
    <property type="entry name" value="DNA REPAIR POLYMERASE UMUC / TRANSFERASE FAMILY MEMBER"/>
    <property type="match status" value="1"/>
</dbReference>
<evidence type="ECO:0000313" key="18">
    <source>
        <dbReference type="Proteomes" id="UP001203338"/>
    </source>
</evidence>
<dbReference type="EC" id="2.7.7.7" evidence="15"/>
<feature type="site" description="Substrate discrimination" evidence="15">
    <location>
        <position position="17"/>
    </location>
</feature>
<comment type="subcellular location">
    <subcellularLocation>
        <location evidence="1 15">Cytoplasm</location>
    </subcellularLocation>
</comment>
<evidence type="ECO:0000256" key="2">
    <source>
        <dbReference type="ARBA" id="ARBA00010945"/>
    </source>
</evidence>
<feature type="domain" description="UmuC" evidence="16">
    <location>
        <begin position="8"/>
        <end position="189"/>
    </location>
</feature>